<organism evidence="4">
    <name type="scientific">Volvox carteri f. nagariensis</name>
    <dbReference type="NCBI Taxonomy" id="3068"/>
    <lineage>
        <taxon>Eukaryota</taxon>
        <taxon>Viridiplantae</taxon>
        <taxon>Chlorophyta</taxon>
        <taxon>core chlorophytes</taxon>
        <taxon>Chlorophyceae</taxon>
        <taxon>CS clade</taxon>
        <taxon>Chlamydomonadales</taxon>
        <taxon>Volvocaceae</taxon>
        <taxon>Volvox</taxon>
    </lineage>
</organism>
<proteinExistence type="predicted"/>
<dbReference type="OrthoDB" id="550398at2759"/>
<dbReference type="RefSeq" id="XP_002949298.1">
    <property type="nucleotide sequence ID" value="XM_002949252.1"/>
</dbReference>
<sequence>MSRIHSQPAPVSSPPVAALHAAGGPSGLGPSTVSPASEAANYPQPLAPARLKPASVETLATPVSFVQLVQQPGGIQVDQSGTVRVVALEAAGAPGQHTAPTHQQQQQAAAGYGPLHTQLPVPETHPIQVPRYGSTSAPSMGPPSVPLHVAREAPAVPPQHSYEPQSYQPPAGITVGGGGTAMWEDHTVSRDAAAFTHPHGPLADVVDGRICIVATQRQQQPQPLPQLTLKQDVGYLYEEGVVGRYPGGVGLGERLGSRGVPKELDGVTADSYALSPVLRTGLLDRLGSRTDTAVSDVHGMQLASEGVRAAYGPSQPVGPPAPDEPPLPLADAIKRAEALKAAVAATRLDGELMTGMQKQLAQTCEKRIQELSLALKAAAVEAAAARAKADAAAAAVEKAESDSAGVAEAGTKDDMGDMRAGYYAFVLDRSIRAVWPLETPEHQLFRAAAEVLLLATEGGRCVPVNNEEVQLRAYELVGATLCNVPSVLEKALEIKAAGGASTMTLLRQEVDYFEVKEHTHWQAPRSIQWLVRLRIEKLPSYRDMCLLFRTAIDLLLPAKLEKQQQQQRSGTARAAGGSAAMGRGGGASLELMGREPEGAEERLVLRHVALHLLGCKEKEIGLFTDTIEAAVEALPAQLGKHYGKARLQDLKQLLKVHPFFWVSPKSMYGADGLTCETYECVALHTQTLLEFQYRAKLMLEQEQQSLHPSKKRKLFTGSSDVVAGGALEEWWTDLRGRRLKQRTD</sequence>
<dbReference type="InParanoid" id="D8TSA0"/>
<feature type="compositionally biased region" description="Low complexity" evidence="2">
    <location>
        <begin position="565"/>
        <end position="581"/>
    </location>
</feature>
<feature type="coiled-coil region" evidence="1">
    <location>
        <begin position="361"/>
        <end position="402"/>
    </location>
</feature>
<evidence type="ECO:0000256" key="1">
    <source>
        <dbReference type="SAM" id="Coils"/>
    </source>
</evidence>
<dbReference type="GeneID" id="9616117"/>
<protein>
    <submittedName>
        <fullName evidence="3">Uncharacterized protein</fullName>
    </submittedName>
</protein>
<gene>
    <name evidence="3" type="ORF">VOLCADRAFT_89603</name>
</gene>
<feature type="region of interest" description="Disordered" evidence="2">
    <location>
        <begin position="565"/>
        <end position="591"/>
    </location>
</feature>
<keyword evidence="4" id="KW-1185">Reference proteome</keyword>
<evidence type="ECO:0000313" key="3">
    <source>
        <dbReference type="EMBL" id="EFJ49791.1"/>
    </source>
</evidence>
<dbReference type="KEGG" id="vcn:VOLCADRAFT_89603"/>
<feature type="compositionally biased region" description="Low complexity" evidence="2">
    <location>
        <begin position="8"/>
        <end position="18"/>
    </location>
</feature>
<reference evidence="3 4" key="1">
    <citation type="journal article" date="2010" name="Science">
        <title>Genomic analysis of organismal complexity in the multicellular green alga Volvox carteri.</title>
        <authorList>
            <person name="Prochnik S.E."/>
            <person name="Umen J."/>
            <person name="Nedelcu A.M."/>
            <person name="Hallmann A."/>
            <person name="Miller S.M."/>
            <person name="Nishii I."/>
            <person name="Ferris P."/>
            <person name="Kuo A."/>
            <person name="Mitros T."/>
            <person name="Fritz-Laylin L.K."/>
            <person name="Hellsten U."/>
            <person name="Chapman J."/>
            <person name="Simakov O."/>
            <person name="Rensing S.A."/>
            <person name="Terry A."/>
            <person name="Pangilinan J."/>
            <person name="Kapitonov V."/>
            <person name="Jurka J."/>
            <person name="Salamov A."/>
            <person name="Shapiro H."/>
            <person name="Schmutz J."/>
            <person name="Grimwood J."/>
            <person name="Lindquist E."/>
            <person name="Lucas S."/>
            <person name="Grigoriev I.V."/>
            <person name="Schmitt R."/>
            <person name="Kirk D."/>
            <person name="Rokhsar D.S."/>
        </authorList>
    </citation>
    <scope>NUCLEOTIDE SEQUENCE [LARGE SCALE GENOMIC DNA]</scope>
    <source>
        <strain evidence="4">f. Nagariensis / Eve</strain>
    </source>
</reference>
<name>D8TSA0_VOLCA</name>
<dbReference type="Proteomes" id="UP000001058">
    <property type="component" value="Unassembled WGS sequence"/>
</dbReference>
<dbReference type="EMBL" id="GL378334">
    <property type="protein sequence ID" value="EFJ49791.1"/>
    <property type="molecule type" value="Genomic_DNA"/>
</dbReference>
<evidence type="ECO:0000313" key="4">
    <source>
        <dbReference type="Proteomes" id="UP000001058"/>
    </source>
</evidence>
<feature type="region of interest" description="Disordered" evidence="2">
    <location>
        <begin position="1"/>
        <end position="41"/>
    </location>
</feature>
<accession>D8TSA0</accession>
<dbReference type="STRING" id="3068.D8TSA0"/>
<keyword evidence="1" id="KW-0175">Coiled coil</keyword>
<dbReference type="AlphaFoldDB" id="D8TSA0"/>
<evidence type="ECO:0000256" key="2">
    <source>
        <dbReference type="SAM" id="MobiDB-lite"/>
    </source>
</evidence>